<dbReference type="PANTHER" id="PTHR34183:SF1">
    <property type="entry name" value="ENDOLYTIC PEPTIDOGLYCAN TRANSGLYCOSYLASE RLPA"/>
    <property type="match status" value="1"/>
</dbReference>
<dbReference type="EMBL" id="LUUB01000081">
    <property type="protein sequence ID" value="OAF04982.1"/>
    <property type="molecule type" value="Genomic_DNA"/>
</dbReference>
<dbReference type="InterPro" id="IPR036908">
    <property type="entry name" value="RlpA-like_sf"/>
</dbReference>
<comment type="caution">
    <text evidence="3">The sequence shown here is derived from an EMBL/GenBank/DDBJ whole genome shotgun (WGS) entry which is preliminary data.</text>
</comment>
<evidence type="ECO:0000256" key="1">
    <source>
        <dbReference type="SAM" id="SignalP"/>
    </source>
</evidence>
<feature type="chain" id="PRO_5008054526" description="RlpA-like protein double-psi beta-barrel domain-containing protein" evidence="1">
    <location>
        <begin position="25"/>
        <end position="104"/>
    </location>
</feature>
<dbReference type="AlphaFoldDB" id="A0A176YFA9"/>
<accession>A0A176YFA9</accession>
<proteinExistence type="predicted"/>
<protein>
    <recommendedName>
        <fullName evidence="2">RlpA-like protein double-psi beta-barrel domain-containing protein</fullName>
    </recommendedName>
</protein>
<dbReference type="Gene3D" id="2.40.40.10">
    <property type="entry name" value="RlpA-like domain"/>
    <property type="match status" value="1"/>
</dbReference>
<feature type="domain" description="RlpA-like protein double-psi beta-barrel" evidence="2">
    <location>
        <begin position="26"/>
        <end position="102"/>
    </location>
</feature>
<name>A0A176YFA9_9BRAD</name>
<evidence type="ECO:0000313" key="3">
    <source>
        <dbReference type="EMBL" id="OAF04982.1"/>
    </source>
</evidence>
<keyword evidence="4" id="KW-1185">Reference proteome</keyword>
<dbReference type="Proteomes" id="UP000076959">
    <property type="component" value="Unassembled WGS sequence"/>
</dbReference>
<dbReference type="STRING" id="1505087.AYJ54_23040"/>
<feature type="signal peptide" evidence="1">
    <location>
        <begin position="1"/>
        <end position="24"/>
    </location>
</feature>
<dbReference type="CDD" id="cd22268">
    <property type="entry name" value="DPBB_RlpA-like"/>
    <property type="match status" value="1"/>
</dbReference>
<dbReference type="Pfam" id="PF03330">
    <property type="entry name" value="DPBB_1"/>
    <property type="match status" value="1"/>
</dbReference>
<reference evidence="3 4" key="1">
    <citation type="submission" date="2016-03" db="EMBL/GenBank/DDBJ databases">
        <title>Draft Genome Sequence of the Strain BR 10245 (Bradyrhizobium sp.) isolated from nodules of Centrolobium paraense.</title>
        <authorList>
            <person name="Simoes-Araujo J.L.Sr."/>
            <person name="Barauna A.C."/>
            <person name="Silva K."/>
            <person name="Zilli J.E."/>
        </authorList>
    </citation>
    <scope>NUCLEOTIDE SEQUENCE [LARGE SCALE GENOMIC DNA]</scope>
    <source>
        <strain evidence="3 4">BR 10245</strain>
    </source>
</reference>
<dbReference type="InterPro" id="IPR009009">
    <property type="entry name" value="RlpA-like_DPBB"/>
</dbReference>
<dbReference type="RefSeq" id="WP_063705057.1">
    <property type="nucleotide sequence ID" value="NZ_LUUB01000081.1"/>
</dbReference>
<evidence type="ECO:0000259" key="2">
    <source>
        <dbReference type="Pfam" id="PF03330"/>
    </source>
</evidence>
<sequence>MRTLTLLFLCLAGFSFVAFSVAHAESGLASYYGYGKAARSGELTCAHRTRPFGSVLTVSYGERSIQCRVNDRGPFIRGRIVDLSVPAARALGVMSAGVVRVSVQ</sequence>
<gene>
    <name evidence="3" type="ORF">AYJ54_23040</name>
</gene>
<dbReference type="PANTHER" id="PTHR34183">
    <property type="entry name" value="ENDOLYTIC PEPTIDOGLYCAN TRANSGLYCOSYLASE RLPA"/>
    <property type="match status" value="1"/>
</dbReference>
<keyword evidence="1" id="KW-0732">Signal</keyword>
<organism evidence="3 4">
    <name type="scientific">Bradyrhizobium centrolobii</name>
    <dbReference type="NCBI Taxonomy" id="1505087"/>
    <lineage>
        <taxon>Bacteria</taxon>
        <taxon>Pseudomonadati</taxon>
        <taxon>Pseudomonadota</taxon>
        <taxon>Alphaproteobacteria</taxon>
        <taxon>Hyphomicrobiales</taxon>
        <taxon>Nitrobacteraceae</taxon>
        <taxon>Bradyrhizobium</taxon>
    </lineage>
</organism>
<dbReference type="OrthoDB" id="9779128at2"/>
<dbReference type="SUPFAM" id="SSF50685">
    <property type="entry name" value="Barwin-like endoglucanases"/>
    <property type="match status" value="1"/>
</dbReference>
<evidence type="ECO:0000313" key="4">
    <source>
        <dbReference type="Proteomes" id="UP000076959"/>
    </source>
</evidence>